<feature type="compositionally biased region" description="Low complexity" evidence="1">
    <location>
        <begin position="453"/>
        <end position="465"/>
    </location>
</feature>
<evidence type="ECO:0000256" key="2">
    <source>
        <dbReference type="SAM" id="Phobius"/>
    </source>
</evidence>
<feature type="non-terminal residue" evidence="4">
    <location>
        <position position="1178"/>
    </location>
</feature>
<feature type="domain" description="Chitin-binding type-2" evidence="3">
    <location>
        <begin position="1116"/>
        <end position="1175"/>
    </location>
</feature>
<dbReference type="Pfam" id="PF01607">
    <property type="entry name" value="CBM_14"/>
    <property type="match status" value="1"/>
</dbReference>
<dbReference type="SUPFAM" id="SSF57625">
    <property type="entry name" value="Invertebrate chitin-binding proteins"/>
    <property type="match status" value="1"/>
</dbReference>
<accession>A0ABN8I907</accession>
<feature type="region of interest" description="Disordered" evidence="1">
    <location>
        <begin position="141"/>
        <end position="232"/>
    </location>
</feature>
<evidence type="ECO:0000313" key="5">
    <source>
        <dbReference type="Proteomes" id="UP000837857"/>
    </source>
</evidence>
<feature type="compositionally biased region" description="Low complexity" evidence="1">
    <location>
        <begin position="742"/>
        <end position="756"/>
    </location>
</feature>
<keyword evidence="2" id="KW-0472">Membrane</keyword>
<feature type="region of interest" description="Disordered" evidence="1">
    <location>
        <begin position="452"/>
        <end position="477"/>
    </location>
</feature>
<dbReference type="PROSITE" id="PS50940">
    <property type="entry name" value="CHIT_BIND_II"/>
    <property type="match status" value="1"/>
</dbReference>
<proteinExistence type="predicted"/>
<feature type="region of interest" description="Disordered" evidence="1">
    <location>
        <begin position="716"/>
        <end position="815"/>
    </location>
</feature>
<dbReference type="Gene3D" id="2.170.140.10">
    <property type="entry name" value="Chitin binding domain"/>
    <property type="match status" value="1"/>
</dbReference>
<dbReference type="InterPro" id="IPR002557">
    <property type="entry name" value="Chitin-bd_dom"/>
</dbReference>
<feature type="compositionally biased region" description="Polar residues" evidence="1">
    <location>
        <begin position="787"/>
        <end position="802"/>
    </location>
</feature>
<name>A0ABN8I907_9NEOP</name>
<feature type="compositionally biased region" description="Basic residues" evidence="1">
    <location>
        <begin position="1026"/>
        <end position="1037"/>
    </location>
</feature>
<feature type="region of interest" description="Disordered" evidence="1">
    <location>
        <begin position="998"/>
        <end position="1063"/>
    </location>
</feature>
<dbReference type="Proteomes" id="UP000837857">
    <property type="component" value="Chromosome 18"/>
</dbReference>
<dbReference type="EMBL" id="OW152830">
    <property type="protein sequence ID" value="CAH2048859.1"/>
    <property type="molecule type" value="Genomic_DNA"/>
</dbReference>
<sequence length="1178" mass="131262">MKVTRANFVRRTKPTTPTVTTDGNTAAIDAAETTTSKYTRRGNSKFTSRKDGAGDAQNEKARETDETRARRPSLNGGPPRSDRTTPRTFARRRPGGENANAFVTLTIILAVTIILPTTRSVPSTTVATITRRPFRIASRRRPVATTKTTSTTTTTTTQPTTEFVESEEFLKDIEENGSIEDPSYAPRSSPKDNSKVQRRPLVSLKDEQDQNIAATNEEEKKRQSKKYSSTFKQNQLDEALRLKTQDAYDVDVDPTTEGKFTIEGYSAETAVALAAHKLLEAPVPIIPDYEYDAKPTRSAPSRSTQKFKYTDTDYPREVTKTPSYPVAYSATPSYSTRDYVQTSTGGYPSNLIDTVLPSTIGFRTSKPAGFTAPTIINPGLSGVSRDLGPSTVRYLSTTDENVATHNINPTDNRYTDSSEYSKAPPSTIQYVSTVDKYSGVSYDLTPTNRYVDTSETTQTLSPTTRTRGRRPTTTESNLNEYTSSTLSSSDILVDTSKKYSEISRSTGPSTTRYLDSNNGFTGILQNPSVTNKYIDSGDETKTYQTPGPSTEEYLDNRYTETAQNLNPTNRFTVTSERYTEEPLGTNPSTASYFTEGSKYTRIPQEEIPTSTFSGTAEIYSEPANTRAPANIFTDRGESYTTLQNARTTNKYTDANDKYTSISRRRKPSTTTVIESEKYTTGAVQNTSPTVDYTANERYTEASRRRRPSTNFYTETTTERVIPTESTPSTTERTIPSRRRRPSTNTYTSTEYTTESTPDYGFTATSETYPPRRRARPSTSRYDDATGGETSEISQAGPTTGFTGVNEPFVETSPTLRSSTVRNIGYTESDDKSTETPQLIETYTTGRKYADISRARNPSTSTYLESTEKQLVLADDEVTTDRYLNQNGQYTGIVRDLSPSTVKYLSTEDRSTSESPSIKFPSTTGKYVSGPIDDYSFSTTGYSQSQEPSYFTREYLLASPVTKTYDDEYQYLSPVTSTQPTSTTRKLARKKMVFRRISTTAQASSTTTTTTPTPRRSSRKPFEKIRKVQKVKVQKGSKKTTQLEEEKEVKQEQPETKVQLTQRQPVQRVKPVKKVQTSETNKVIRPIDAFDYYDDSQEKVVQKYEEGTKVILHGKGRIECLDIGNFPHPSSCKKFISCARMEGGSLLGWEYVCPKGLSFDPVGGICNWSAGLGCQEQDS</sequence>
<feature type="compositionally biased region" description="Low complexity" evidence="1">
    <location>
        <begin position="998"/>
        <end position="1014"/>
    </location>
</feature>
<evidence type="ECO:0000313" key="4">
    <source>
        <dbReference type="EMBL" id="CAH2048859.1"/>
    </source>
</evidence>
<feature type="compositionally biased region" description="Low complexity" evidence="1">
    <location>
        <begin position="145"/>
        <end position="161"/>
    </location>
</feature>
<evidence type="ECO:0000259" key="3">
    <source>
        <dbReference type="PROSITE" id="PS50940"/>
    </source>
</evidence>
<feature type="compositionally biased region" description="Basic and acidic residues" evidence="1">
    <location>
        <begin position="48"/>
        <end position="69"/>
    </location>
</feature>
<gene>
    <name evidence="4" type="ORF">IPOD504_LOCUS6430</name>
</gene>
<organism evidence="4 5">
    <name type="scientific">Iphiclides podalirius</name>
    <name type="common">scarce swallowtail</name>
    <dbReference type="NCBI Taxonomy" id="110791"/>
    <lineage>
        <taxon>Eukaryota</taxon>
        <taxon>Metazoa</taxon>
        <taxon>Ecdysozoa</taxon>
        <taxon>Arthropoda</taxon>
        <taxon>Hexapoda</taxon>
        <taxon>Insecta</taxon>
        <taxon>Pterygota</taxon>
        <taxon>Neoptera</taxon>
        <taxon>Endopterygota</taxon>
        <taxon>Lepidoptera</taxon>
        <taxon>Glossata</taxon>
        <taxon>Ditrysia</taxon>
        <taxon>Papilionoidea</taxon>
        <taxon>Papilionidae</taxon>
        <taxon>Papilioninae</taxon>
        <taxon>Iphiclides</taxon>
    </lineage>
</organism>
<feature type="region of interest" description="Disordered" evidence="1">
    <location>
        <begin position="1"/>
        <end position="95"/>
    </location>
</feature>
<reference evidence="4" key="1">
    <citation type="submission" date="2022-03" db="EMBL/GenBank/DDBJ databases">
        <authorList>
            <person name="Martin H S."/>
        </authorList>
    </citation>
    <scope>NUCLEOTIDE SEQUENCE</scope>
</reference>
<feature type="compositionally biased region" description="Basic and acidic residues" evidence="1">
    <location>
        <begin position="1040"/>
        <end position="1054"/>
    </location>
</feature>
<feature type="transmembrane region" description="Helical" evidence="2">
    <location>
        <begin position="99"/>
        <end position="117"/>
    </location>
</feature>
<keyword evidence="2" id="KW-1133">Transmembrane helix</keyword>
<protein>
    <recommendedName>
        <fullName evidence="3">Chitin-binding type-2 domain-containing protein</fullName>
    </recommendedName>
</protein>
<keyword evidence="2" id="KW-0812">Transmembrane</keyword>
<dbReference type="InterPro" id="IPR036508">
    <property type="entry name" value="Chitin-bd_dom_sf"/>
</dbReference>
<keyword evidence="5" id="KW-1185">Reference proteome</keyword>
<dbReference type="SMART" id="SM00494">
    <property type="entry name" value="ChtBD2"/>
    <property type="match status" value="1"/>
</dbReference>
<feature type="region of interest" description="Disordered" evidence="1">
    <location>
        <begin position="403"/>
        <end position="422"/>
    </location>
</feature>
<evidence type="ECO:0000256" key="1">
    <source>
        <dbReference type="SAM" id="MobiDB-lite"/>
    </source>
</evidence>
<feature type="compositionally biased region" description="Low complexity" evidence="1">
    <location>
        <begin position="722"/>
        <end position="733"/>
    </location>
</feature>